<dbReference type="PROSITE" id="PS50222">
    <property type="entry name" value="EF_HAND_2"/>
    <property type="match status" value="2"/>
</dbReference>
<dbReference type="InterPro" id="IPR011992">
    <property type="entry name" value="EF-hand-dom_pair"/>
</dbReference>
<dbReference type="Gene3D" id="3.90.70.80">
    <property type="match status" value="1"/>
</dbReference>
<keyword evidence="3" id="KW-0106">Calcium</keyword>
<evidence type="ECO:0000313" key="13">
    <source>
        <dbReference type="Proteomes" id="UP001152797"/>
    </source>
</evidence>
<dbReference type="InterPro" id="IPR002048">
    <property type="entry name" value="EF_hand_dom"/>
</dbReference>
<reference evidence="11" key="2">
    <citation type="submission" date="2024-04" db="EMBL/GenBank/DDBJ databases">
        <authorList>
            <person name="Chen Y."/>
            <person name="Shah S."/>
            <person name="Dougan E. K."/>
            <person name="Thang M."/>
            <person name="Chan C."/>
        </authorList>
    </citation>
    <scope>NUCLEOTIDE SEQUENCE [LARGE SCALE GENOMIC DNA]</scope>
</reference>
<dbReference type="Pfam" id="PF00078">
    <property type="entry name" value="RVT_1"/>
    <property type="match status" value="1"/>
</dbReference>
<comment type="subcellular location">
    <subcellularLocation>
        <location evidence="1">Membrane</location>
        <topology evidence="1">Multi-pass membrane protein</topology>
    </subcellularLocation>
</comment>
<dbReference type="SUPFAM" id="SSF47473">
    <property type="entry name" value="EF-hand"/>
    <property type="match status" value="1"/>
</dbReference>
<dbReference type="SUPFAM" id="SSF56219">
    <property type="entry name" value="DNase I-like"/>
    <property type="match status" value="1"/>
</dbReference>
<dbReference type="GO" id="GO:0003824">
    <property type="term" value="F:catalytic activity"/>
    <property type="evidence" value="ECO:0007669"/>
    <property type="project" value="InterPro"/>
</dbReference>
<feature type="compositionally biased region" description="Basic residues" evidence="6">
    <location>
        <begin position="804"/>
        <end position="813"/>
    </location>
</feature>
<evidence type="ECO:0000256" key="2">
    <source>
        <dbReference type="ARBA" id="ARBA00022692"/>
    </source>
</evidence>
<dbReference type="InterPro" id="IPR038765">
    <property type="entry name" value="Papain-like_cys_pep_sf"/>
</dbReference>
<evidence type="ECO:0000259" key="9">
    <source>
        <dbReference type="PROSITE" id="PS50802"/>
    </source>
</evidence>
<dbReference type="InterPro" id="IPR036691">
    <property type="entry name" value="Endo/exonu/phosph_ase_sf"/>
</dbReference>
<feature type="compositionally biased region" description="Polar residues" evidence="6">
    <location>
        <begin position="440"/>
        <end position="449"/>
    </location>
</feature>
<dbReference type="InterPro" id="IPR043203">
    <property type="entry name" value="VGCC_Ca_Na"/>
</dbReference>
<dbReference type="PROSITE" id="PS00018">
    <property type="entry name" value="EF_HAND_1"/>
    <property type="match status" value="2"/>
</dbReference>
<dbReference type="EMBL" id="CAMXCT030002821">
    <property type="protein sequence ID" value="CAL4787984.1"/>
    <property type="molecule type" value="Genomic_DNA"/>
</dbReference>
<dbReference type="Pfam" id="PF00520">
    <property type="entry name" value="Ion_trans"/>
    <property type="match status" value="1"/>
</dbReference>
<keyword evidence="4 7" id="KW-1133">Transmembrane helix</keyword>
<dbReference type="Pfam" id="PF13499">
    <property type="entry name" value="EF-hand_7"/>
    <property type="match status" value="1"/>
</dbReference>
<feature type="compositionally biased region" description="Basic and acidic residues" evidence="6">
    <location>
        <begin position="839"/>
        <end position="850"/>
    </location>
</feature>
<feature type="region of interest" description="Disordered" evidence="6">
    <location>
        <begin position="1418"/>
        <end position="1438"/>
    </location>
</feature>
<feature type="domain" description="EF-hand" evidence="8">
    <location>
        <begin position="2434"/>
        <end position="2469"/>
    </location>
</feature>
<dbReference type="PROSITE" id="PS50802">
    <property type="entry name" value="OTU"/>
    <property type="match status" value="1"/>
</dbReference>
<evidence type="ECO:0000256" key="7">
    <source>
        <dbReference type="SAM" id="Phobius"/>
    </source>
</evidence>
<proteinExistence type="predicted"/>
<dbReference type="Gene3D" id="1.10.238.10">
    <property type="entry name" value="EF-hand"/>
    <property type="match status" value="1"/>
</dbReference>
<dbReference type="InterPro" id="IPR005135">
    <property type="entry name" value="Endo/exonuclease/phosphatase"/>
</dbReference>
<keyword evidence="5 7" id="KW-0472">Membrane</keyword>
<dbReference type="SUPFAM" id="SSF54001">
    <property type="entry name" value="Cysteine proteinases"/>
    <property type="match status" value="1"/>
</dbReference>
<dbReference type="GO" id="GO:0008332">
    <property type="term" value="F:low voltage-gated calcium channel activity"/>
    <property type="evidence" value="ECO:0007669"/>
    <property type="project" value="TreeGrafter"/>
</dbReference>
<dbReference type="EMBL" id="CAMXCT020002821">
    <property type="protein sequence ID" value="CAL1154047.1"/>
    <property type="molecule type" value="Genomic_DNA"/>
</dbReference>
<evidence type="ECO:0000256" key="6">
    <source>
        <dbReference type="SAM" id="MobiDB-lite"/>
    </source>
</evidence>
<protein>
    <submittedName>
        <fullName evidence="12">LINE-1 retrotransposable element ORF2 protein</fullName>
    </submittedName>
</protein>
<dbReference type="PANTHER" id="PTHR10037:SF230">
    <property type="entry name" value="CA[2+]-CHANNEL PROTEIN ALPHA[[1]] SUBUNIT T, ISOFORM F"/>
    <property type="match status" value="1"/>
</dbReference>
<dbReference type="GO" id="GO:0005248">
    <property type="term" value="F:voltage-gated sodium channel activity"/>
    <property type="evidence" value="ECO:0007669"/>
    <property type="project" value="TreeGrafter"/>
</dbReference>
<dbReference type="InterPro" id="IPR018247">
    <property type="entry name" value="EF_Hand_1_Ca_BS"/>
</dbReference>
<feature type="domain" description="EF-hand" evidence="8">
    <location>
        <begin position="2477"/>
        <end position="2512"/>
    </location>
</feature>
<gene>
    <name evidence="10" type="ORF">C1SCF055_LOCUS26777</name>
</gene>
<dbReference type="Gene3D" id="1.10.287.70">
    <property type="match status" value="1"/>
</dbReference>
<evidence type="ECO:0000256" key="5">
    <source>
        <dbReference type="ARBA" id="ARBA00023136"/>
    </source>
</evidence>
<dbReference type="Pfam" id="PF03372">
    <property type="entry name" value="Exo_endo_phos"/>
    <property type="match status" value="1"/>
</dbReference>
<feature type="compositionally biased region" description="Basic and acidic residues" evidence="6">
    <location>
        <begin position="395"/>
        <end position="411"/>
    </location>
</feature>
<evidence type="ECO:0000256" key="1">
    <source>
        <dbReference type="ARBA" id="ARBA00004141"/>
    </source>
</evidence>
<feature type="compositionally biased region" description="Basic residues" evidence="6">
    <location>
        <begin position="382"/>
        <end position="391"/>
    </location>
</feature>
<dbReference type="GO" id="GO:0005509">
    <property type="term" value="F:calcium ion binding"/>
    <property type="evidence" value="ECO:0007669"/>
    <property type="project" value="InterPro"/>
</dbReference>
<dbReference type="CDD" id="cd22744">
    <property type="entry name" value="OTU"/>
    <property type="match status" value="1"/>
</dbReference>
<feature type="compositionally biased region" description="Low complexity" evidence="6">
    <location>
        <begin position="683"/>
        <end position="703"/>
    </location>
</feature>
<sequence>MPKVRSVYPAEWNQPVSLVSCQTVLTAIKQKQPWKGNLACTSTPWEVQELIDLYKSLGLSQGLTLVLTGPTCSWVGSTLSRARLQRQGQQAKVEDVHLLSLGTSAPWKSHAIKIETDKVKTVERTQVRVVVPEQYRSLFISDPKTEKITVILGELAQWGVRAHTLTGGRWQREQWGRSSALIGWLRLTKADCQVLVGKSGTRGIFVNQHLDPAADRPSFFWISKQASESSEEYFQRCTKEAKARGQPIFLRKGLGSDLGFSRKPEDPEDRRPKAVEVSGVPAQWHSDELQEFLTGQDWREVSILNRHRRNRKIIWLIRAVPPVAFPYNQGVWTYEDGSDLRIIINDAVHRPYIPQKVTNLKGPRRQWAPGSQEFDNQETSRRGRSPTKRPPRGSANRERSRSAKASDDTKDSNAPGDASGVTRADKPVVQAQMEVDSSTKDSTQAPTSSKLGIGDLQDALCNHQWSLVDQGGVGDCGWRALCDSYFFFTQGKQLSNEECIHEASLLRVKTVQHVRKFHDRYESFVKGGKAAFPDFCEKALDKHTWICGLLLQAAAEVYGCCIVVWDQTDESLRRFTFAPEWSRTGMPRVVVDSPTLVVQRKGKHYCSVRPPDTGDSSDKRTKVPSHWMRETARPEPDGLGGAAPPGVFNPTPLSPSSRSLRTAAGSSCGSSSRSTVAACPVGPASSRVAARSAPRTPAAVSRRLSPSVRSDPASLHTLLSLRTASASSCSGVSPAPSLHTRVGSVCSGVPSSRAAPSLPAPSLHTAVGSVLSPPAAASLGVSAAVVSGSSAAQAVAPRPETGPRKRLWGKQKVHWFDDEQDLSGVSIHDPADVTYEDPTDFRPTKKDSRPSRQQRWSTIQWVCPICKQEMELSGHDKAYKKRALHLRNAHNTKLSMVGPSISEKISLGHKTGGKHAAAKNGAMASQRAFVRAKALAQDHDHDMRHCTSHGLFDAFKKTWFCTKCLNHQTSRLMASIPCSPATTWTARKARWWQALPDGTRNRIRLVAGWTKEHFDRIEQMCAQIVAEAKPQNFFSNRIAPDSKRKLSERIKKNNATWRKENGLPDDSSGTGGLCNGKVAPMRLAKRTGVKRRRYKQATEWLRDLTKDGDVESNPGPTRRRRVQTSFPHLKVWPCNLNGFGPRGWEFVAQAEKDQVDILLIQEMRLKEVDLKGMTHSLTGWSLFYCTEAQERTVPHGGVAVLTKVTLPAVRAAAHSDVAGQWIRVTLPGLQIYSVYQRPGISSDERDSFHQSISQDFMGLGPSPCLVAGDWNHDPVTSPLRLFLHDACVCFPSFAPDPEDPDAVMPAPTRWDGQACIDWGICRKVTCDVEMLLDRWADHRVLAWTLYDVGISAVKQLRLTPRPNLCKPDVLSEATWQAQLTESFLARQYQLSEAPSWEQLCCFTETVVQEALLAQGVARRQPTNSHKGHPAKTEQVVKHHRTLTTGESTIKLTRLRRFWRRAQAWHTQGFRDNRLRDALLREAAHFRCPFHPLSIACSSDFLQWLADEIEADTQNCVKQRLQAWRRKMQQDAAPWKWLSRYKISNKVSFLADSAGCPLAGQTMFDEIENTWRQYWPQNPRQEELDNMARLHDTAPWPNGPAAPDLPPLRGIQFRAKARDAVKKASGPDGWRGDEIMHLPEGLLQLFANFFNQLESGSQSWPTALLQWRQVCIPKPSGTGLRPLSIGSVWYRMWSSIRIKQMSQWIVDRVGPHFHGGVKQRGTVSALLKPLCLLQKTQNDDSQPGRHRRLAARRRLLRWIGAADLSKAFDRLHVALAGPALKRMGLPAALVDAWTAAWIHQMRFLQFGSQTSKGAVRNISCLPQGDPCSPLALLGVLAEALWRLQKKHPERTHGPTVWRIYIDDRSWFCARMKTCLSIGKGWIEEMKLLHMDENASKADYAVVGPAALGKKMCEELRRQGMPGEVRTRPKLLGTRIETKRTFSKAQEEEVVRLQRATAIANNIASIPGSVHLKTTWLQGAAVSLASVAVVSRLPALRDLTSAHRAISRALASSGHSMMGPLFTLFHGHKVNLRYQVGNYMAEVVLKSHTDPDVRKAWNAALTRSNGPVQLLRRWMKRQKWHELGPWKWWHPEAQWGLCRPSAARSFPATCVGRTLLFDDNHEELRHVLRDAWRATLWERWKKSAPYKSRSYHSMLWRDVADRFNLARTMLAHLPAHLLAHAWAVVCGHVVSQAQYHGDPTRDRSDRDRICWFCQKETIPTFLHAMWECDAPQFAERPVLPTCSLQLHLGWPDPTKDILTKTIEASTVDSSHLRIMRFMRLARALRGVRVMRLVRFIGALRSIVFAILSTLWSLVWTLVLLVLLFYCFAVILAQLVSDHCRFSVAPCDLILKRHWASVPESMLTLFLSISGGLSWTEALEPLRTVSSVAFSCFIIYIFITIFAILNVVTGVFCNNAIESSKADKDIAIMKQIEWHKGQLRALKGVFNEIDNDQSNKVSISELEVALSQEKLSSFMESMAISTQDIWTLFLILDADGSGEISFEEFVSGCMQLQGPAQSVQLARMRYENKVMRQELRHVGHGLQKLESIVALHYGT</sequence>
<dbReference type="PANTHER" id="PTHR10037">
    <property type="entry name" value="VOLTAGE-GATED CATION CHANNEL CALCIUM AND SODIUM"/>
    <property type="match status" value="1"/>
</dbReference>
<dbReference type="CDD" id="cd00051">
    <property type="entry name" value="EFh"/>
    <property type="match status" value="1"/>
</dbReference>
<feature type="region of interest" description="Disordered" evidence="6">
    <location>
        <begin position="355"/>
        <end position="449"/>
    </location>
</feature>
<evidence type="ECO:0000313" key="10">
    <source>
        <dbReference type="EMBL" id="CAI4000672.1"/>
    </source>
</evidence>
<feature type="compositionally biased region" description="Low complexity" evidence="6">
    <location>
        <begin position="654"/>
        <end position="675"/>
    </location>
</feature>
<dbReference type="InterPro" id="IPR005821">
    <property type="entry name" value="Ion_trans_dom"/>
</dbReference>
<feature type="transmembrane region" description="Helical" evidence="7">
    <location>
        <begin position="2354"/>
        <end position="2373"/>
    </location>
</feature>
<feature type="transmembrane region" description="Helical" evidence="7">
    <location>
        <begin position="2315"/>
        <end position="2333"/>
    </location>
</feature>
<accession>A0A9P1G819</accession>
<dbReference type="GO" id="GO:0070509">
    <property type="term" value="P:calcium ion import"/>
    <property type="evidence" value="ECO:0007669"/>
    <property type="project" value="TreeGrafter"/>
</dbReference>
<keyword evidence="13" id="KW-1185">Reference proteome</keyword>
<feature type="compositionally biased region" description="Basic and acidic residues" evidence="6">
    <location>
        <begin position="616"/>
        <end position="636"/>
    </location>
</feature>
<comment type="caution">
    <text evidence="10">The sequence shown here is derived from an EMBL/GenBank/DDBJ whole genome shotgun (WGS) entry which is preliminary data.</text>
</comment>
<feature type="domain" description="OTU" evidence="9">
    <location>
        <begin position="465"/>
        <end position="611"/>
    </location>
</feature>
<feature type="region of interest" description="Disordered" evidence="6">
    <location>
        <begin position="790"/>
        <end position="854"/>
    </location>
</feature>
<dbReference type="Proteomes" id="UP001152797">
    <property type="component" value="Unassembled WGS sequence"/>
</dbReference>
<dbReference type="GO" id="GO:0086010">
    <property type="term" value="P:membrane depolarization during action potential"/>
    <property type="evidence" value="ECO:0007669"/>
    <property type="project" value="TreeGrafter"/>
</dbReference>
<dbReference type="EMBL" id="CAMXCT010002821">
    <property type="protein sequence ID" value="CAI4000672.1"/>
    <property type="molecule type" value="Genomic_DNA"/>
</dbReference>
<keyword evidence="2 7" id="KW-0812">Transmembrane</keyword>
<evidence type="ECO:0000313" key="12">
    <source>
        <dbReference type="EMBL" id="CAL4787984.1"/>
    </source>
</evidence>
<name>A0A9P1G819_9DINO</name>
<reference evidence="10" key="1">
    <citation type="submission" date="2022-10" db="EMBL/GenBank/DDBJ databases">
        <authorList>
            <person name="Chen Y."/>
            <person name="Dougan E. K."/>
            <person name="Chan C."/>
            <person name="Rhodes N."/>
            <person name="Thang M."/>
        </authorList>
    </citation>
    <scope>NUCLEOTIDE SEQUENCE</scope>
</reference>
<dbReference type="SMART" id="SM00054">
    <property type="entry name" value="EFh"/>
    <property type="match status" value="2"/>
</dbReference>
<dbReference type="SUPFAM" id="SSF56672">
    <property type="entry name" value="DNA/RNA polymerases"/>
    <property type="match status" value="1"/>
</dbReference>
<dbReference type="InterPro" id="IPR043502">
    <property type="entry name" value="DNA/RNA_pol_sf"/>
</dbReference>
<dbReference type="InterPro" id="IPR003323">
    <property type="entry name" value="OTU_dom"/>
</dbReference>
<feature type="region of interest" description="Disordered" evidence="6">
    <location>
        <begin position="602"/>
        <end position="712"/>
    </location>
</feature>
<organism evidence="10">
    <name type="scientific">Cladocopium goreaui</name>
    <dbReference type="NCBI Taxonomy" id="2562237"/>
    <lineage>
        <taxon>Eukaryota</taxon>
        <taxon>Sar</taxon>
        <taxon>Alveolata</taxon>
        <taxon>Dinophyceae</taxon>
        <taxon>Suessiales</taxon>
        <taxon>Symbiodiniaceae</taxon>
        <taxon>Cladocopium</taxon>
    </lineage>
</organism>
<dbReference type="Gene3D" id="3.60.10.10">
    <property type="entry name" value="Endonuclease/exonuclease/phosphatase"/>
    <property type="match status" value="1"/>
</dbReference>
<evidence type="ECO:0000259" key="8">
    <source>
        <dbReference type="PROSITE" id="PS50222"/>
    </source>
</evidence>
<dbReference type="InterPro" id="IPR000477">
    <property type="entry name" value="RT_dom"/>
</dbReference>
<dbReference type="SUPFAM" id="SSF81324">
    <property type="entry name" value="Voltage-gated potassium channels"/>
    <property type="match status" value="1"/>
</dbReference>
<feature type="transmembrane region" description="Helical" evidence="7">
    <location>
        <begin position="2385"/>
        <end position="2409"/>
    </location>
</feature>
<evidence type="ECO:0000256" key="3">
    <source>
        <dbReference type="ARBA" id="ARBA00022837"/>
    </source>
</evidence>
<evidence type="ECO:0000313" key="11">
    <source>
        <dbReference type="EMBL" id="CAL1154047.1"/>
    </source>
</evidence>
<evidence type="ECO:0000256" key="4">
    <source>
        <dbReference type="ARBA" id="ARBA00022989"/>
    </source>
</evidence>
<dbReference type="GO" id="GO:0001518">
    <property type="term" value="C:voltage-gated sodium channel complex"/>
    <property type="evidence" value="ECO:0007669"/>
    <property type="project" value="TreeGrafter"/>
</dbReference>